<dbReference type="Gene3D" id="1.10.150.130">
    <property type="match status" value="1"/>
</dbReference>
<gene>
    <name evidence="8" type="ORF">CKO42_26040</name>
</gene>
<dbReference type="Pfam" id="PF02899">
    <property type="entry name" value="Phage_int_SAM_1"/>
    <property type="match status" value="1"/>
</dbReference>
<dbReference type="InterPro" id="IPR010998">
    <property type="entry name" value="Integrase_recombinase_N"/>
</dbReference>
<evidence type="ECO:0000259" key="7">
    <source>
        <dbReference type="PROSITE" id="PS51900"/>
    </source>
</evidence>
<comment type="similarity">
    <text evidence="1">Belongs to the 'phage' integrase family.</text>
</comment>
<dbReference type="Proteomes" id="UP001138768">
    <property type="component" value="Unassembled WGS sequence"/>
</dbReference>
<dbReference type="InterPro" id="IPR011010">
    <property type="entry name" value="DNA_brk_join_enz"/>
</dbReference>
<dbReference type="InterPro" id="IPR044068">
    <property type="entry name" value="CB"/>
</dbReference>
<protein>
    <submittedName>
        <fullName evidence="8">Integrase</fullName>
    </submittedName>
</protein>
<evidence type="ECO:0000256" key="4">
    <source>
        <dbReference type="ARBA" id="ARBA00023172"/>
    </source>
</evidence>
<dbReference type="RefSeq" id="WP_200252072.1">
    <property type="nucleotide sequence ID" value="NZ_NRRY01000116.1"/>
</dbReference>
<proteinExistence type="inferred from homology"/>
<accession>A0A9X1B756</accession>
<keyword evidence="3 5" id="KW-0238">DNA-binding</keyword>
<dbReference type="PROSITE" id="PS51898">
    <property type="entry name" value="TYR_RECOMBINASE"/>
    <property type="match status" value="1"/>
</dbReference>
<dbReference type="AlphaFoldDB" id="A0A9X1B756"/>
<organism evidence="8 9">
    <name type="scientific">Lamprobacter modestohalophilus</name>
    <dbReference type="NCBI Taxonomy" id="1064514"/>
    <lineage>
        <taxon>Bacteria</taxon>
        <taxon>Pseudomonadati</taxon>
        <taxon>Pseudomonadota</taxon>
        <taxon>Gammaproteobacteria</taxon>
        <taxon>Chromatiales</taxon>
        <taxon>Chromatiaceae</taxon>
        <taxon>Lamprobacter</taxon>
    </lineage>
</organism>
<reference evidence="8 9" key="1">
    <citation type="journal article" date="2020" name="Microorganisms">
        <title>Osmotic Adaptation and Compatible Solute Biosynthesis of Phototrophic Bacteria as Revealed from Genome Analyses.</title>
        <authorList>
            <person name="Imhoff J.F."/>
            <person name="Rahn T."/>
            <person name="Kunzel S."/>
            <person name="Keller A."/>
            <person name="Neulinger S.C."/>
        </authorList>
    </citation>
    <scope>NUCLEOTIDE SEQUENCE [LARGE SCALE GENOMIC DNA]</scope>
    <source>
        <strain evidence="8 9">DSM 25653</strain>
    </source>
</reference>
<keyword evidence="2" id="KW-0229">DNA integration</keyword>
<dbReference type="PANTHER" id="PTHR30349">
    <property type="entry name" value="PHAGE INTEGRASE-RELATED"/>
    <property type="match status" value="1"/>
</dbReference>
<dbReference type="PANTHER" id="PTHR30349:SF41">
    <property type="entry name" value="INTEGRASE_RECOMBINASE PROTEIN MJ0367-RELATED"/>
    <property type="match status" value="1"/>
</dbReference>
<dbReference type="EMBL" id="NRRY01000116">
    <property type="protein sequence ID" value="MBK1621779.1"/>
    <property type="molecule type" value="Genomic_DNA"/>
</dbReference>
<dbReference type="PROSITE" id="PS51900">
    <property type="entry name" value="CB"/>
    <property type="match status" value="1"/>
</dbReference>
<dbReference type="InterPro" id="IPR002104">
    <property type="entry name" value="Integrase_catalytic"/>
</dbReference>
<dbReference type="SUPFAM" id="SSF56349">
    <property type="entry name" value="DNA breaking-rejoining enzymes"/>
    <property type="match status" value="1"/>
</dbReference>
<name>A0A9X1B756_9GAMM</name>
<feature type="domain" description="Tyr recombinase" evidence="6">
    <location>
        <begin position="133"/>
        <end position="325"/>
    </location>
</feature>
<keyword evidence="4" id="KW-0233">DNA recombination</keyword>
<dbReference type="GO" id="GO:0015074">
    <property type="term" value="P:DNA integration"/>
    <property type="evidence" value="ECO:0007669"/>
    <property type="project" value="UniProtKB-KW"/>
</dbReference>
<dbReference type="GO" id="GO:0006310">
    <property type="term" value="P:DNA recombination"/>
    <property type="evidence" value="ECO:0007669"/>
    <property type="project" value="UniProtKB-KW"/>
</dbReference>
<evidence type="ECO:0000313" key="8">
    <source>
        <dbReference type="EMBL" id="MBK1621779.1"/>
    </source>
</evidence>
<comment type="caution">
    <text evidence="8">The sequence shown here is derived from an EMBL/GenBank/DDBJ whole genome shotgun (WGS) entry which is preliminary data.</text>
</comment>
<sequence>MTNALVGQRTGVLERVPGLPALVARAGAEAQRRYLEFFAAQIRNRNTREAYLRAVRDFLGWVETDAGITDLLDIEPLHVAAWIELKTRTYEAQSVKQKLSALRHLFDWLVTGHVLSTNPASFVRGPKFSYTQGKTPILTPTEARQLLRSIPTETLVGLRDRALIGLMVYTFARISAALTMNVKDVYRKQETLWVRLHEKGGKRHEMPCQHNLKDWLQKYIEAAGIAEDTNEPLFRSVDRKTKQLGSNRLDRQRAWAMVKRRALQAGLETTGICNHTFRGTGITVYLENPEAKLEHAQQMAAHSDPKTTRLYDRRSDQVSLDEVERIGI</sequence>
<dbReference type="Gene3D" id="1.10.443.10">
    <property type="entry name" value="Intergrase catalytic core"/>
    <property type="match status" value="1"/>
</dbReference>
<evidence type="ECO:0000256" key="3">
    <source>
        <dbReference type="ARBA" id="ARBA00023125"/>
    </source>
</evidence>
<dbReference type="Pfam" id="PF00589">
    <property type="entry name" value="Phage_integrase"/>
    <property type="match status" value="1"/>
</dbReference>
<evidence type="ECO:0000256" key="2">
    <source>
        <dbReference type="ARBA" id="ARBA00022908"/>
    </source>
</evidence>
<dbReference type="InterPro" id="IPR050090">
    <property type="entry name" value="Tyrosine_recombinase_XerCD"/>
</dbReference>
<evidence type="ECO:0000256" key="1">
    <source>
        <dbReference type="ARBA" id="ARBA00008857"/>
    </source>
</evidence>
<dbReference type="InterPro" id="IPR004107">
    <property type="entry name" value="Integrase_SAM-like_N"/>
</dbReference>
<dbReference type="InterPro" id="IPR013762">
    <property type="entry name" value="Integrase-like_cat_sf"/>
</dbReference>
<evidence type="ECO:0000256" key="5">
    <source>
        <dbReference type="PROSITE-ProRule" id="PRU01248"/>
    </source>
</evidence>
<dbReference type="GO" id="GO:0003677">
    <property type="term" value="F:DNA binding"/>
    <property type="evidence" value="ECO:0007669"/>
    <property type="project" value="UniProtKB-UniRule"/>
</dbReference>
<keyword evidence="9" id="KW-1185">Reference proteome</keyword>
<evidence type="ECO:0000259" key="6">
    <source>
        <dbReference type="PROSITE" id="PS51898"/>
    </source>
</evidence>
<evidence type="ECO:0000313" key="9">
    <source>
        <dbReference type="Proteomes" id="UP001138768"/>
    </source>
</evidence>
<feature type="domain" description="Core-binding (CB)" evidence="7">
    <location>
        <begin position="25"/>
        <end position="110"/>
    </location>
</feature>